<feature type="region of interest" description="Disordered" evidence="1">
    <location>
        <begin position="1"/>
        <end position="93"/>
    </location>
</feature>
<dbReference type="EMBL" id="WUUT01000002">
    <property type="protein sequence ID" value="MXR51265.1"/>
    <property type="molecule type" value="Genomic_DNA"/>
</dbReference>
<evidence type="ECO:0000259" key="3">
    <source>
        <dbReference type="Pfam" id="PF03703"/>
    </source>
</evidence>
<dbReference type="InterPro" id="IPR005182">
    <property type="entry name" value="YdbS-like_PH"/>
</dbReference>
<reference evidence="4 5" key="1">
    <citation type="submission" date="2019-12" db="EMBL/GenBank/DDBJ databases">
        <title>Isolation and characterization of three novel carbon monoxide-oxidizing members of Halobacteria from salione crusts and soils.</title>
        <authorList>
            <person name="Myers M.R."/>
            <person name="King G.M."/>
        </authorList>
    </citation>
    <scope>NUCLEOTIDE SEQUENCE [LARGE SCALE GENOMIC DNA]</scope>
    <source>
        <strain evidence="4 5">WSH3</strain>
    </source>
</reference>
<dbReference type="Proteomes" id="UP000466535">
    <property type="component" value="Unassembled WGS sequence"/>
</dbReference>
<organism evidence="4 5">
    <name type="scientific">Halovenus carboxidivorans</name>
    <dbReference type="NCBI Taxonomy" id="2692199"/>
    <lineage>
        <taxon>Archaea</taxon>
        <taxon>Methanobacteriati</taxon>
        <taxon>Methanobacteriota</taxon>
        <taxon>Stenosarchaea group</taxon>
        <taxon>Halobacteria</taxon>
        <taxon>Halobacteriales</taxon>
        <taxon>Haloarculaceae</taxon>
        <taxon>Halovenus</taxon>
    </lineage>
</organism>
<dbReference type="PANTHER" id="PTHR34473:SF3">
    <property type="entry name" value="TRANSMEMBRANE PROTEIN-RELATED"/>
    <property type="match status" value="1"/>
</dbReference>
<dbReference type="RefSeq" id="WP_159763408.1">
    <property type="nucleotide sequence ID" value="NZ_WUUT01000002.1"/>
</dbReference>
<evidence type="ECO:0000313" key="5">
    <source>
        <dbReference type="Proteomes" id="UP000466535"/>
    </source>
</evidence>
<comment type="caution">
    <text evidence="4">The sequence shown here is derived from an EMBL/GenBank/DDBJ whole genome shotgun (WGS) entry which is preliminary data.</text>
</comment>
<keyword evidence="2" id="KW-0812">Transmembrane</keyword>
<feature type="transmembrane region" description="Helical" evidence="2">
    <location>
        <begin position="137"/>
        <end position="157"/>
    </location>
</feature>
<accession>A0A6B0T0B6</accession>
<dbReference type="OrthoDB" id="301911at2157"/>
<evidence type="ECO:0000256" key="2">
    <source>
        <dbReference type="SAM" id="Phobius"/>
    </source>
</evidence>
<proteinExistence type="predicted"/>
<feature type="transmembrane region" description="Helical" evidence="2">
    <location>
        <begin position="111"/>
        <end position="131"/>
    </location>
</feature>
<feature type="compositionally biased region" description="Gly residues" evidence="1">
    <location>
        <begin position="1"/>
        <end position="10"/>
    </location>
</feature>
<dbReference type="Pfam" id="PF03703">
    <property type="entry name" value="bPH_2"/>
    <property type="match status" value="1"/>
</dbReference>
<keyword evidence="5" id="KW-1185">Reference proteome</keyword>
<dbReference type="PANTHER" id="PTHR34473">
    <property type="entry name" value="UPF0699 TRANSMEMBRANE PROTEIN YDBS"/>
    <property type="match status" value="1"/>
</dbReference>
<evidence type="ECO:0000256" key="1">
    <source>
        <dbReference type="SAM" id="MobiDB-lite"/>
    </source>
</evidence>
<sequence>MTDGGDGVSGDGPDRLSEDRGERTAPQSPTPRVDSTGSESQGTQRPADHSTPDSSTDRLSNSNAAPESPLAEPTRGRLAREQARATGLERGPISEYTTERRSLDSAVQIQWASRAVILAAVLGAILTGALAGLDAPVQFGLVGIGVLVALSVVWVVMSYRIWCYQIRDDSLYLERGVVTHVRTIVPYVRIQHVDTSRSALERALGLSTLVVYTAGSRGADVSVPGLKPDEARDLQQRLKELAIEADGDDAL</sequence>
<dbReference type="AlphaFoldDB" id="A0A6B0T0B6"/>
<feature type="compositionally biased region" description="Basic and acidic residues" evidence="1">
    <location>
        <begin position="74"/>
        <end position="83"/>
    </location>
</feature>
<keyword evidence="2" id="KW-0472">Membrane</keyword>
<feature type="compositionally biased region" description="Basic and acidic residues" evidence="1">
    <location>
        <begin position="12"/>
        <end position="23"/>
    </location>
</feature>
<evidence type="ECO:0000313" key="4">
    <source>
        <dbReference type="EMBL" id="MXR51265.1"/>
    </source>
</evidence>
<keyword evidence="2" id="KW-1133">Transmembrane helix</keyword>
<feature type="compositionally biased region" description="Polar residues" evidence="1">
    <location>
        <begin position="52"/>
        <end position="65"/>
    </location>
</feature>
<protein>
    <submittedName>
        <fullName evidence="4">PH domain-containing protein</fullName>
    </submittedName>
</protein>
<feature type="compositionally biased region" description="Polar residues" evidence="1">
    <location>
        <begin position="33"/>
        <end position="44"/>
    </location>
</feature>
<name>A0A6B0T0B6_9EURY</name>
<gene>
    <name evidence="4" type="ORF">GRX03_06560</name>
</gene>
<feature type="domain" description="YdbS-like PH" evidence="3">
    <location>
        <begin position="159"/>
        <end position="237"/>
    </location>
</feature>